<evidence type="ECO:0000313" key="6">
    <source>
        <dbReference type="EMBL" id="CCO21532.1"/>
    </source>
</evidence>
<dbReference type="Pfam" id="PF01915">
    <property type="entry name" value="Glyco_hydro_3_C"/>
    <property type="match status" value="1"/>
</dbReference>
<dbReference type="InterPro" id="IPR001764">
    <property type="entry name" value="Glyco_hydro_3_N"/>
</dbReference>
<dbReference type="InterPro" id="IPR036881">
    <property type="entry name" value="Glyco_hydro_3_C_sf"/>
</dbReference>
<evidence type="ECO:0000256" key="2">
    <source>
        <dbReference type="ARBA" id="ARBA00022729"/>
    </source>
</evidence>
<dbReference type="PANTHER" id="PTHR42721">
    <property type="entry name" value="SUGAR HYDROLASE-RELATED"/>
    <property type="match status" value="1"/>
</dbReference>
<name>S0DED1_9ZZZZ</name>
<gene>
    <name evidence="6" type="ORF">BN138_720</name>
    <name evidence="5" type="ORF">BN138_74</name>
</gene>
<dbReference type="Gene3D" id="3.40.50.1700">
    <property type="entry name" value="Glycoside hydrolase family 3 C-terminal domain"/>
    <property type="match status" value="1"/>
</dbReference>
<dbReference type="SUPFAM" id="SSF52279">
    <property type="entry name" value="Beta-D-glucan exohydrolase, C-terminal domain"/>
    <property type="match status" value="1"/>
</dbReference>
<dbReference type="InterPro" id="IPR036962">
    <property type="entry name" value="Glyco_hydro_3_N_sf"/>
</dbReference>
<dbReference type="PRINTS" id="PR00133">
    <property type="entry name" value="GLHYDRLASE3"/>
</dbReference>
<dbReference type="InterPro" id="IPR017853">
    <property type="entry name" value="GH"/>
</dbReference>
<dbReference type="GO" id="GO:0046556">
    <property type="term" value="F:alpha-L-arabinofuranosidase activity"/>
    <property type="evidence" value="ECO:0007669"/>
    <property type="project" value="TreeGrafter"/>
</dbReference>
<proteinExistence type="inferred from homology"/>
<evidence type="ECO:0000256" key="3">
    <source>
        <dbReference type="ARBA" id="ARBA00022801"/>
    </source>
</evidence>
<dbReference type="InterPro" id="IPR044993">
    <property type="entry name" value="BXL"/>
</dbReference>
<reference evidence="6" key="1">
    <citation type="submission" date="2012-10" db="EMBL/GenBank/DDBJ databases">
        <authorList>
            <person name="Sandrine L."/>
        </authorList>
    </citation>
    <scope>NUCLEOTIDE SEQUENCE</scope>
</reference>
<keyword evidence="3 6" id="KW-0378">Hydrolase</keyword>
<keyword evidence="2" id="KW-0732">Signal</keyword>
<organism evidence="6">
    <name type="scientific">termite gut metagenome</name>
    <dbReference type="NCBI Taxonomy" id="433724"/>
    <lineage>
        <taxon>unclassified sequences</taxon>
        <taxon>metagenomes</taxon>
        <taxon>organismal metagenomes</taxon>
    </lineage>
</organism>
<feature type="domain" description="Fibronectin type III-like" evidence="4">
    <location>
        <begin position="621"/>
        <end position="690"/>
    </location>
</feature>
<dbReference type="AlphaFoldDB" id="S0DED1"/>
<dbReference type="EMBL" id="HF548310">
    <property type="protein sequence ID" value="CCO21532.1"/>
    <property type="molecule type" value="Genomic_DNA"/>
</dbReference>
<comment type="similarity">
    <text evidence="1">Belongs to the glycosyl hydrolase 3 family.</text>
</comment>
<dbReference type="Gene3D" id="3.20.20.300">
    <property type="entry name" value="Glycoside hydrolase, family 3, N-terminal domain"/>
    <property type="match status" value="1"/>
</dbReference>
<dbReference type="InterPro" id="IPR026891">
    <property type="entry name" value="Fn3-like"/>
</dbReference>
<dbReference type="EMBL" id="HF548273">
    <property type="protein sequence ID" value="CCO20886.1"/>
    <property type="molecule type" value="Genomic_DNA"/>
</dbReference>
<protein>
    <submittedName>
        <fullName evidence="6">Glycoside hydrolase family 3 protein</fullName>
    </submittedName>
</protein>
<dbReference type="InterPro" id="IPR019800">
    <property type="entry name" value="Glyco_hydro_3_AS"/>
</dbReference>
<evidence type="ECO:0000256" key="1">
    <source>
        <dbReference type="ARBA" id="ARBA00005336"/>
    </source>
</evidence>
<dbReference type="GO" id="GO:0045493">
    <property type="term" value="P:xylan catabolic process"/>
    <property type="evidence" value="ECO:0007669"/>
    <property type="project" value="InterPro"/>
</dbReference>
<dbReference type="PANTHER" id="PTHR42721:SF3">
    <property type="entry name" value="BETA-D-XYLOSIDASE 5-RELATED"/>
    <property type="match status" value="1"/>
</dbReference>
<dbReference type="GO" id="GO:0031222">
    <property type="term" value="P:arabinan catabolic process"/>
    <property type="evidence" value="ECO:0007669"/>
    <property type="project" value="TreeGrafter"/>
</dbReference>
<dbReference type="Gene3D" id="2.60.40.10">
    <property type="entry name" value="Immunoglobulins"/>
    <property type="match status" value="1"/>
</dbReference>
<dbReference type="PROSITE" id="PS00775">
    <property type="entry name" value="GLYCOSYL_HYDROL_F3"/>
    <property type="match status" value="1"/>
</dbReference>
<dbReference type="InterPro" id="IPR013783">
    <property type="entry name" value="Ig-like_fold"/>
</dbReference>
<accession>S0DED1</accession>
<dbReference type="Pfam" id="PF00933">
    <property type="entry name" value="Glyco_hydro_3"/>
    <property type="match status" value="1"/>
</dbReference>
<reference evidence="6" key="2">
    <citation type="journal article" date="2013" name="Biotechnol. Biofuels">
        <title>Mining for hemicellulases in the fungus-growing termite Pseudacanthotermes militaris using functional metagenomics.</title>
        <authorList>
            <person name="Bastien G."/>
            <person name="Arnal G."/>
            <person name="Bozonnet S."/>
            <person name="Laguerre S."/>
            <person name="Ferreira F."/>
            <person name="Faure R."/>
            <person name="Henrissat B."/>
            <person name="Lefevre F."/>
            <person name="Robe P."/>
            <person name="Bouchez O."/>
            <person name="Noirot C."/>
            <person name="Dumon C."/>
            <person name="O'Donohue M."/>
        </authorList>
    </citation>
    <scope>NUCLEOTIDE SEQUENCE</scope>
</reference>
<evidence type="ECO:0000313" key="5">
    <source>
        <dbReference type="EMBL" id="CCO20886.1"/>
    </source>
</evidence>
<dbReference type="GO" id="GO:0009044">
    <property type="term" value="F:xylan 1,4-beta-xylosidase activity"/>
    <property type="evidence" value="ECO:0007669"/>
    <property type="project" value="InterPro"/>
</dbReference>
<dbReference type="Pfam" id="PF14310">
    <property type="entry name" value="Fn3-like"/>
    <property type="match status" value="1"/>
</dbReference>
<dbReference type="SUPFAM" id="SSF51445">
    <property type="entry name" value="(Trans)glycosidases"/>
    <property type="match status" value="1"/>
</dbReference>
<dbReference type="InterPro" id="IPR002772">
    <property type="entry name" value="Glyco_hydro_3_C"/>
</dbReference>
<sequence>MENKLRDTRLSTTERVNSVVSLMTLEEKVSQLVYKSAGVERLGIPAYHWWNECLHGLARAGTATVFPQAIGLAAMFDEDLLFQVATAISDEIRGKYNDYQSIGDNGLYKGITHYAPNINIFRDPRWGRGHETYGEDPYLTARLGMAFIRGIQGNDPHYRKADANVKHFVVHSGPERLRHEIDVHVGPKEFRETYLYAFAECIRNTDVACVMGAYNRVNGEPCSGSAVLLKELLRGELGFEGFTVSDSFAIDDFHLHHKVTADAVESAAMAFNNGCDQNGGTTFLHLGEAVRRGLVQEADIDASVARLLAERVRLGMFDPPEDVPFSRIRPDVVDCDAHRALAQTSAERSIVLLKNEKGLLPLGKNVKSLAVIGPNADSRDVLIGNYAGTMSRYTTLLRGIQDVAAEEGVRVRYAEGCHLYRDIRPLVEADLIPEAVLAAQKSDVAVLCLGLSPVLEGEESDDPSVHQEDDRVHLGLPGRQAELLRAVAAVGKPVVLVLCNGGPLSIPEEDPLAGAILETWYPGEEGGAAVADILFGRAAPSGRLPVTVVRSAADLPPLEEYSMRGRTYRYMEAEPLYPFGFGLSYARFGYGIQNLPQRLPTGEALRFTVDVENTGALADDAVLQVYLRHLEPSVGVPLRQLVWFRHLPLAPGEKQAVEVDIPARLLAIVREDGSCAVEPGPYELWVGGIQPDAVSRRLSGDPVVSGHFTLEGSTVDVPY</sequence>
<dbReference type="SMART" id="SM01217">
    <property type="entry name" value="Fn3_like"/>
    <property type="match status" value="1"/>
</dbReference>
<evidence type="ECO:0000259" key="4">
    <source>
        <dbReference type="SMART" id="SM01217"/>
    </source>
</evidence>